<dbReference type="SUPFAM" id="SSF109755">
    <property type="entry name" value="PhoU-like"/>
    <property type="match status" value="1"/>
</dbReference>
<dbReference type="Gene3D" id="1.20.58.220">
    <property type="entry name" value="Phosphate transport system protein phou homolog 2, domain 2"/>
    <property type="match status" value="1"/>
</dbReference>
<dbReference type="Proteomes" id="UP001273505">
    <property type="component" value="Unassembled WGS sequence"/>
</dbReference>
<reference evidence="2 3" key="1">
    <citation type="submission" date="2023-11" db="EMBL/GenBank/DDBJ databases">
        <title>Gilvimarinus fulvus sp. nov., isolated from the surface of Kelp.</title>
        <authorList>
            <person name="Sun Y.Y."/>
            <person name="Gong Y."/>
            <person name="Du Z.J."/>
        </authorList>
    </citation>
    <scope>NUCLEOTIDE SEQUENCE [LARGE SCALE GENOMIC DNA]</scope>
    <source>
        <strain evidence="2 3">SDUM040013</strain>
    </source>
</reference>
<dbReference type="InterPro" id="IPR002727">
    <property type="entry name" value="DUF47"/>
</dbReference>
<organism evidence="2 3">
    <name type="scientific">Gilvimarinus gilvus</name>
    <dbReference type="NCBI Taxonomy" id="3058038"/>
    <lineage>
        <taxon>Bacteria</taxon>
        <taxon>Pseudomonadati</taxon>
        <taxon>Pseudomonadota</taxon>
        <taxon>Gammaproteobacteria</taxon>
        <taxon>Cellvibrionales</taxon>
        <taxon>Cellvibrionaceae</taxon>
        <taxon>Gilvimarinus</taxon>
    </lineage>
</organism>
<dbReference type="PANTHER" id="PTHR36536:SF3">
    <property type="entry name" value="UPF0111 PROTEIN HI_1603"/>
    <property type="match status" value="1"/>
</dbReference>
<name>A0ABU4RYA2_9GAMM</name>
<dbReference type="NCBIfam" id="TIGR00153">
    <property type="entry name" value="TIGR00153 family protein"/>
    <property type="match status" value="1"/>
</dbReference>
<dbReference type="EMBL" id="JAXAFO010000016">
    <property type="protein sequence ID" value="MDX6849885.1"/>
    <property type="molecule type" value="Genomic_DNA"/>
</dbReference>
<evidence type="ECO:0000313" key="3">
    <source>
        <dbReference type="Proteomes" id="UP001273505"/>
    </source>
</evidence>
<sequence length="226" mass="25544">MAFSNPFSNMFGQSPIKPMQEHMSVAVKASSRLSDFFEAVIAGDWDKATIIQKEISDIEHQADDMKKQLRLHLPKSLFLPVPRTDLLELLSMQDRIANKAQDISGIMLGRKMSIPATLQQDFVEFVDSALHTAEQALIAINELDELLETGFSGRELDIVENMIEKLDQYERTNDALQVKIRAALFKLEANLPPVDVMFLYQVIDWIGELADRSQSVGSRLQLLLAR</sequence>
<accession>A0ABU4RYA2</accession>
<protein>
    <submittedName>
        <fullName evidence="2">TIGR00153 family protein</fullName>
    </submittedName>
</protein>
<comment type="caution">
    <text evidence="2">The sequence shown here is derived from an EMBL/GenBank/DDBJ whole genome shotgun (WGS) entry which is preliminary data.</text>
</comment>
<dbReference type="Pfam" id="PF01865">
    <property type="entry name" value="PhoU_div"/>
    <property type="match status" value="1"/>
</dbReference>
<dbReference type="InterPro" id="IPR018445">
    <property type="entry name" value="Put_Phosphate_transp_reg"/>
</dbReference>
<dbReference type="PANTHER" id="PTHR36536">
    <property type="entry name" value="UPF0111 PROTEIN HI_1603"/>
    <property type="match status" value="1"/>
</dbReference>
<comment type="similarity">
    <text evidence="1">Belongs to the UPF0111 family.</text>
</comment>
<gene>
    <name evidence="2" type="ORF">SCD92_10975</name>
</gene>
<proteinExistence type="inferred from homology"/>
<keyword evidence="3" id="KW-1185">Reference proteome</keyword>
<evidence type="ECO:0000256" key="1">
    <source>
        <dbReference type="ARBA" id="ARBA00008591"/>
    </source>
</evidence>
<dbReference type="InterPro" id="IPR038078">
    <property type="entry name" value="PhoU-like_sf"/>
</dbReference>
<evidence type="ECO:0000313" key="2">
    <source>
        <dbReference type="EMBL" id="MDX6849885.1"/>
    </source>
</evidence>
<dbReference type="RefSeq" id="WP_302723588.1">
    <property type="nucleotide sequence ID" value="NZ_JAULRU010000617.1"/>
</dbReference>